<dbReference type="EMBL" id="DXGF01000168">
    <property type="protein sequence ID" value="HIW84563.1"/>
    <property type="molecule type" value="Genomic_DNA"/>
</dbReference>
<dbReference type="InterPro" id="IPR023875">
    <property type="entry name" value="DNA_repair_put"/>
</dbReference>
<accession>A0A9D1RCH9</accession>
<dbReference type="NCBIfam" id="TIGR03915">
    <property type="entry name" value="SAM_7_link_chp"/>
    <property type="match status" value="1"/>
</dbReference>
<proteinExistence type="predicted"/>
<reference evidence="2" key="2">
    <citation type="submission" date="2021-04" db="EMBL/GenBank/DDBJ databases">
        <authorList>
            <person name="Gilroy R."/>
        </authorList>
    </citation>
    <scope>NUCLEOTIDE SEQUENCE</scope>
    <source>
        <strain evidence="2">ChiSxjej1B13-11762</strain>
    </source>
</reference>
<dbReference type="InterPro" id="IPR025404">
    <property type="entry name" value="DUF4130"/>
</dbReference>
<evidence type="ECO:0000259" key="1">
    <source>
        <dbReference type="Pfam" id="PF13566"/>
    </source>
</evidence>
<comment type="caution">
    <text evidence="2">The sequence shown here is derived from an EMBL/GenBank/DDBJ whole genome shotgun (WGS) entry which is preliminary data.</text>
</comment>
<protein>
    <submittedName>
        <fullName evidence="2">TIGR03915 family putative DNA repair protein</fullName>
    </submittedName>
</protein>
<dbReference type="AlphaFoldDB" id="A0A9D1RCH9"/>
<name>A0A9D1RCH9_9FIRM</name>
<dbReference type="Pfam" id="PF13566">
    <property type="entry name" value="DUF4130"/>
    <property type="match status" value="1"/>
</dbReference>
<reference evidence="2" key="1">
    <citation type="journal article" date="2021" name="PeerJ">
        <title>Extensive microbial diversity within the chicken gut microbiome revealed by metagenomics and culture.</title>
        <authorList>
            <person name="Gilroy R."/>
            <person name="Ravi A."/>
            <person name="Getino M."/>
            <person name="Pursley I."/>
            <person name="Horton D.L."/>
            <person name="Alikhan N.F."/>
            <person name="Baker D."/>
            <person name="Gharbi K."/>
            <person name="Hall N."/>
            <person name="Watson M."/>
            <person name="Adriaenssens E.M."/>
            <person name="Foster-Nyarko E."/>
            <person name="Jarju S."/>
            <person name="Secka A."/>
            <person name="Antonio M."/>
            <person name="Oren A."/>
            <person name="Chaudhuri R.R."/>
            <person name="La Ragione R."/>
            <person name="Hildebrand F."/>
            <person name="Pallen M.J."/>
        </authorList>
    </citation>
    <scope>NUCLEOTIDE SEQUENCE</scope>
    <source>
        <strain evidence="2">ChiSxjej1B13-11762</strain>
    </source>
</reference>
<evidence type="ECO:0000313" key="3">
    <source>
        <dbReference type="Proteomes" id="UP000824263"/>
    </source>
</evidence>
<organism evidence="2 3">
    <name type="scientific">Candidatus Dorea gallistercoris</name>
    <dbReference type="NCBI Taxonomy" id="2838542"/>
    <lineage>
        <taxon>Bacteria</taxon>
        <taxon>Bacillati</taxon>
        <taxon>Bacillota</taxon>
        <taxon>Clostridia</taxon>
        <taxon>Lachnospirales</taxon>
        <taxon>Lachnospiraceae</taxon>
        <taxon>Dorea</taxon>
    </lineage>
</organism>
<sequence>MKTVYVCTDTVTGVFSAIYEAWGPAREGKECGIALKDQVEAQLFCDYVEVAETEHKAEAVTRLIRRHLGTFAYQEISQAVLSWETGKGDAILGTMLEARKLADSHRIMEHLSHPQVEQVFEMSRQVGCEAHHLKGFLRFRELEQGILYGEIHPKSQVLPCLAPHFADRLPRENWMIRDRTHDMFAVHEAGKQWVLVWDQELEEDRLLSVSDEEEGYARLWKDFCRAISIESRKNPKCQRQNLPLRFRPYMTEFV</sequence>
<feature type="domain" description="DUF4130" evidence="1">
    <location>
        <begin position="99"/>
        <end position="252"/>
    </location>
</feature>
<gene>
    <name evidence="2" type="ORF">H9873_09595</name>
</gene>
<dbReference type="Proteomes" id="UP000824263">
    <property type="component" value="Unassembled WGS sequence"/>
</dbReference>
<evidence type="ECO:0000313" key="2">
    <source>
        <dbReference type="EMBL" id="HIW84563.1"/>
    </source>
</evidence>